<accession>A0AAX4L1R0</accession>
<dbReference type="AlphaFoldDB" id="A0AAX4L1R0"/>
<dbReference type="SUPFAM" id="SSF47598">
    <property type="entry name" value="Ribbon-helix-helix"/>
    <property type="match status" value="1"/>
</dbReference>
<proteinExistence type="predicted"/>
<dbReference type="RefSeq" id="WP_338601383.1">
    <property type="nucleotide sequence ID" value="NZ_CP146016.1"/>
</dbReference>
<dbReference type="InterPro" id="IPR010985">
    <property type="entry name" value="Ribbon_hlx_hlx"/>
</dbReference>
<protein>
    <submittedName>
        <fullName evidence="1">Ribbon-helix-helix domain-containing protein</fullName>
    </submittedName>
</protein>
<dbReference type="CDD" id="cd22231">
    <property type="entry name" value="RHH_NikR_HicB-like"/>
    <property type="match status" value="1"/>
</dbReference>
<dbReference type="Gene3D" id="1.10.1220.10">
    <property type="entry name" value="Met repressor-like"/>
    <property type="match status" value="1"/>
</dbReference>
<keyword evidence="2" id="KW-1185">Reference proteome</keyword>
<evidence type="ECO:0000313" key="1">
    <source>
        <dbReference type="EMBL" id="WWQ60508.1"/>
    </source>
</evidence>
<dbReference type="EMBL" id="CP146016">
    <property type="protein sequence ID" value="WWQ60508.1"/>
    <property type="molecule type" value="Genomic_DNA"/>
</dbReference>
<dbReference type="Proteomes" id="UP001432202">
    <property type="component" value="Chromosome"/>
</dbReference>
<evidence type="ECO:0000313" key="2">
    <source>
        <dbReference type="Proteomes" id="UP001432202"/>
    </source>
</evidence>
<sequence length="50" mass="5946">MDDYVTIKVPKELADLIDKVIESKRFGYRSRAEFVNEAIRQKLRELGYIK</sequence>
<name>A0AAX4L1R0_9CREN</name>
<dbReference type="InterPro" id="IPR013321">
    <property type="entry name" value="Arc_rbn_hlx_hlx"/>
</dbReference>
<gene>
    <name evidence="1" type="ORF">V6M85_13925</name>
</gene>
<dbReference type="GO" id="GO:0006355">
    <property type="term" value="P:regulation of DNA-templated transcription"/>
    <property type="evidence" value="ECO:0007669"/>
    <property type="project" value="InterPro"/>
</dbReference>
<organism evidence="1 2">
    <name type="scientific">Sulfolobus tengchongensis</name>
    <dbReference type="NCBI Taxonomy" id="207809"/>
    <lineage>
        <taxon>Archaea</taxon>
        <taxon>Thermoproteota</taxon>
        <taxon>Thermoprotei</taxon>
        <taxon>Sulfolobales</taxon>
        <taxon>Sulfolobaceae</taxon>
        <taxon>Sulfolobus</taxon>
    </lineage>
</organism>
<dbReference type="GeneID" id="89337888"/>
<reference evidence="1 2" key="1">
    <citation type="submission" date="2024-02" db="EMBL/GenBank/DDBJ databases">
        <title>STSV induces naive adaptation in Sulfolobus.</title>
        <authorList>
            <person name="Xiang X."/>
            <person name="Song M."/>
        </authorList>
    </citation>
    <scope>NUCLEOTIDE SEQUENCE [LARGE SCALE GENOMIC DNA]</scope>
    <source>
        <strain evidence="1 2">RT2</strain>
    </source>
</reference>